<evidence type="ECO:0000256" key="1">
    <source>
        <dbReference type="ARBA" id="ARBA00010105"/>
    </source>
</evidence>
<dbReference type="OrthoDB" id="10265310at2759"/>
<proteinExistence type="inferred from homology"/>
<dbReference type="InterPro" id="IPR003226">
    <property type="entry name" value="MYG1_exonuclease"/>
</dbReference>
<evidence type="ECO:0000313" key="3">
    <source>
        <dbReference type="Proteomes" id="UP000835052"/>
    </source>
</evidence>
<keyword evidence="3" id="KW-1185">Reference proteome</keyword>
<dbReference type="PANTHER" id="PTHR11215:SF1">
    <property type="entry name" value="MYG1 EXONUCLEASE"/>
    <property type="match status" value="1"/>
</dbReference>
<dbReference type="Proteomes" id="UP000835052">
    <property type="component" value="Unassembled WGS sequence"/>
</dbReference>
<reference evidence="2" key="1">
    <citation type="submission" date="2020-10" db="EMBL/GenBank/DDBJ databases">
        <authorList>
            <person name="Kikuchi T."/>
        </authorList>
    </citation>
    <scope>NUCLEOTIDE SEQUENCE</scope>
    <source>
        <strain evidence="2">NKZ352</strain>
    </source>
</reference>
<comment type="similarity">
    <text evidence="1">Belongs to the MYG1 family.</text>
</comment>
<organism evidence="2 3">
    <name type="scientific">Caenorhabditis auriculariae</name>
    <dbReference type="NCBI Taxonomy" id="2777116"/>
    <lineage>
        <taxon>Eukaryota</taxon>
        <taxon>Metazoa</taxon>
        <taxon>Ecdysozoa</taxon>
        <taxon>Nematoda</taxon>
        <taxon>Chromadorea</taxon>
        <taxon>Rhabditida</taxon>
        <taxon>Rhabditina</taxon>
        <taxon>Rhabditomorpha</taxon>
        <taxon>Rhabditoidea</taxon>
        <taxon>Rhabditidae</taxon>
        <taxon>Peloderinae</taxon>
        <taxon>Caenorhabditis</taxon>
    </lineage>
</organism>
<name>A0A8S1H8L3_9PELO</name>
<dbReference type="GO" id="GO:0005634">
    <property type="term" value="C:nucleus"/>
    <property type="evidence" value="ECO:0007669"/>
    <property type="project" value="TreeGrafter"/>
</dbReference>
<comment type="caution">
    <text evidence="2">The sequence shown here is derived from an EMBL/GenBank/DDBJ whole genome shotgun (WGS) entry which is preliminary data.</text>
</comment>
<dbReference type="Pfam" id="PF03690">
    <property type="entry name" value="MYG1_exonuc"/>
    <property type="match status" value="1"/>
</dbReference>
<sequence length="347" mass="38312">MPGKIGTHSGKFHCDEALACFMLKQLPEFKDHEIVRSRDPAVHATCDIVVDVGDVFDHEKRRYDHHQAGFTHTMDSLGSLKFNTKLSSAGLIYAHYGKAVINQLLGGNAGQDQVDMIFHRIYENFIEGVDAVDNGIPQYDGLPRYRMPGNLSSRVDHFNPNWNENDVNPDDRFVLAMNFVGGEFADAVKYLANVWWPARSLVEKAVDSRFSVDDSGKIIQLEGGGPKEIYAEKISLISFLKIPPVINIESKRSRRAKRLNSKIGSPYRLLGGPSVTKNLSEVSGIPGGVFLSMPVDLLVAIKTREGAVRMAREALKIGGIESQNGNEAKEAKIDDSTVKVTDAEMNA</sequence>
<dbReference type="PANTHER" id="PTHR11215">
    <property type="entry name" value="METAL DEPENDENT HYDROLASE - RELATED"/>
    <property type="match status" value="1"/>
</dbReference>
<dbReference type="EMBL" id="CAJGYM010000011">
    <property type="protein sequence ID" value="CAD6189500.1"/>
    <property type="molecule type" value="Genomic_DNA"/>
</dbReference>
<accession>A0A8S1H8L3</accession>
<evidence type="ECO:0000313" key="2">
    <source>
        <dbReference type="EMBL" id="CAD6189500.1"/>
    </source>
</evidence>
<gene>
    <name evidence="2" type="ORF">CAUJ_LOCUS5419</name>
</gene>
<dbReference type="GO" id="GO:0005737">
    <property type="term" value="C:cytoplasm"/>
    <property type="evidence" value="ECO:0007669"/>
    <property type="project" value="TreeGrafter"/>
</dbReference>
<dbReference type="AlphaFoldDB" id="A0A8S1H8L3"/>
<protein>
    <submittedName>
        <fullName evidence="2">Uncharacterized protein</fullName>
    </submittedName>
</protein>